<evidence type="ECO:0000256" key="3">
    <source>
        <dbReference type="ARBA" id="ARBA00011852"/>
    </source>
</evidence>
<evidence type="ECO:0000256" key="19">
    <source>
        <dbReference type="ARBA" id="ARBA00033119"/>
    </source>
</evidence>
<evidence type="ECO:0000256" key="4">
    <source>
        <dbReference type="ARBA" id="ARBA00011981"/>
    </source>
</evidence>
<comment type="catalytic activity">
    <reaction evidence="29">
        <text>20-hydroxy-leukotriene B4 + NADP(+) = 12-oxo-20-hydroxy-leukotriene B4 + NADPH + H(+)</text>
        <dbReference type="Rhea" id="RHEA:51208"/>
        <dbReference type="ChEBI" id="CHEBI:15378"/>
        <dbReference type="ChEBI" id="CHEBI:57460"/>
        <dbReference type="ChEBI" id="CHEBI:57783"/>
        <dbReference type="ChEBI" id="CHEBI:58349"/>
        <dbReference type="ChEBI" id="CHEBI:133346"/>
    </reaction>
    <physiologicalReaction direction="left-to-right" evidence="29">
        <dbReference type="Rhea" id="RHEA:51209"/>
    </physiologicalReaction>
</comment>
<dbReference type="InterPro" id="IPR041694">
    <property type="entry name" value="ADH_N_2"/>
</dbReference>
<evidence type="ECO:0000256" key="32">
    <source>
        <dbReference type="ARBA" id="ARBA00049070"/>
    </source>
</evidence>
<comment type="catalytic activity">
    <reaction evidence="21">
        <text>decanal + NADP(+) = (2E)-decenal + NADPH + H(+)</text>
        <dbReference type="Rhea" id="RHEA:50612"/>
        <dbReference type="ChEBI" id="CHEBI:15378"/>
        <dbReference type="ChEBI" id="CHEBI:31457"/>
        <dbReference type="ChEBI" id="CHEBI:57783"/>
        <dbReference type="ChEBI" id="CHEBI:58349"/>
        <dbReference type="ChEBI" id="CHEBI:133455"/>
    </reaction>
    <physiologicalReaction direction="right-to-left" evidence="21">
        <dbReference type="Rhea" id="RHEA:50614"/>
    </physiologicalReaction>
</comment>
<evidence type="ECO:0000256" key="31">
    <source>
        <dbReference type="ARBA" id="ARBA00049068"/>
    </source>
</evidence>
<evidence type="ECO:0000256" key="6">
    <source>
        <dbReference type="ARBA" id="ARBA00020651"/>
    </source>
</evidence>
<evidence type="ECO:0000256" key="15">
    <source>
        <dbReference type="ARBA" id="ARBA00023278"/>
    </source>
</evidence>
<evidence type="ECO:0000256" key="29">
    <source>
        <dbReference type="ARBA" id="ARBA00048591"/>
    </source>
</evidence>
<dbReference type="Gene3D" id="3.40.50.720">
    <property type="entry name" value="NAD(P)-binding Rossmann-like Domain"/>
    <property type="match status" value="1"/>
</dbReference>
<evidence type="ECO:0000256" key="1">
    <source>
        <dbReference type="ARBA" id="ARBA00004496"/>
    </source>
</evidence>
<evidence type="ECO:0000256" key="18">
    <source>
        <dbReference type="ARBA" id="ARBA00032297"/>
    </source>
</evidence>
<keyword evidence="10" id="KW-0276">Fatty acid metabolism</keyword>
<evidence type="ECO:0000256" key="12">
    <source>
        <dbReference type="ARBA" id="ARBA00022990"/>
    </source>
</evidence>
<evidence type="ECO:0000256" key="24">
    <source>
        <dbReference type="ARBA" id="ARBA00047878"/>
    </source>
</evidence>
<dbReference type="InterPro" id="IPR011032">
    <property type="entry name" value="GroES-like_sf"/>
</dbReference>
<dbReference type="PANTHER" id="PTHR43205:SF7">
    <property type="entry name" value="PROSTAGLANDIN REDUCTASE 1"/>
    <property type="match status" value="1"/>
</dbReference>
<dbReference type="InterPro" id="IPR020843">
    <property type="entry name" value="ER"/>
</dbReference>
<comment type="catalytic activity">
    <reaction evidence="22">
        <text>pentan-2-one + NADP(+) = (E)-pent-3-en-2-one + NADPH + H(+)</text>
        <dbReference type="Rhea" id="RHEA:50788"/>
        <dbReference type="ChEBI" id="CHEBI:15378"/>
        <dbReference type="ChEBI" id="CHEBI:16472"/>
        <dbReference type="ChEBI" id="CHEBI:57783"/>
        <dbReference type="ChEBI" id="CHEBI:58349"/>
        <dbReference type="ChEBI" id="CHEBI:145276"/>
    </reaction>
    <physiologicalReaction direction="right-to-left" evidence="22">
        <dbReference type="Rhea" id="RHEA:50790"/>
    </physiologicalReaction>
</comment>
<comment type="catalytic activity">
    <reaction evidence="27">
        <text>13,14-dihydro-15-oxo-PGF2alpha + NADP(+) = 15-oxoprostaglandin F2alpha + NADPH + H(+)</text>
        <dbReference type="Rhea" id="RHEA:50588"/>
        <dbReference type="ChEBI" id="CHEBI:15378"/>
        <dbReference type="ChEBI" id="CHEBI:57783"/>
        <dbReference type="ChEBI" id="CHEBI:58349"/>
        <dbReference type="ChEBI" id="CHEBI:133374"/>
        <dbReference type="ChEBI" id="CHEBI:133409"/>
    </reaction>
    <physiologicalReaction direction="right-to-left" evidence="27">
        <dbReference type="Rhea" id="RHEA:50590"/>
    </physiologicalReaction>
</comment>
<keyword evidence="14" id="KW-0443">Lipid metabolism</keyword>
<dbReference type="Pfam" id="PF00107">
    <property type="entry name" value="ADH_zinc_N"/>
    <property type="match status" value="1"/>
</dbReference>
<evidence type="ECO:0000256" key="16">
    <source>
        <dbReference type="ARBA" id="ARBA00031851"/>
    </source>
</evidence>
<organism evidence="36 37">
    <name type="scientific">Saccoglossus kowalevskii</name>
    <name type="common">Acorn worm</name>
    <dbReference type="NCBI Taxonomy" id="10224"/>
    <lineage>
        <taxon>Eukaryota</taxon>
        <taxon>Metazoa</taxon>
        <taxon>Hemichordata</taxon>
        <taxon>Enteropneusta</taxon>
        <taxon>Harrimaniidae</taxon>
        <taxon>Saccoglossus</taxon>
    </lineage>
</organism>
<comment type="similarity">
    <text evidence="2">Belongs to the NADP-dependent oxidoreductase L4BD family.</text>
</comment>
<accession>A0ABM0MGN5</accession>
<evidence type="ECO:0000256" key="10">
    <source>
        <dbReference type="ARBA" id="ARBA00022832"/>
    </source>
</evidence>
<evidence type="ECO:0000256" key="30">
    <source>
        <dbReference type="ARBA" id="ARBA00048953"/>
    </source>
</evidence>
<evidence type="ECO:0000256" key="27">
    <source>
        <dbReference type="ARBA" id="ARBA00048290"/>
    </source>
</evidence>
<comment type="subunit">
    <text evidence="3">Monomer or homodimer.</text>
</comment>
<evidence type="ECO:0000256" key="20">
    <source>
        <dbReference type="ARBA" id="ARBA00047461"/>
    </source>
</evidence>
<dbReference type="SMART" id="SM00829">
    <property type="entry name" value="PKS_ER"/>
    <property type="match status" value="1"/>
</dbReference>
<dbReference type="Proteomes" id="UP000694865">
    <property type="component" value="Unplaced"/>
</dbReference>
<evidence type="ECO:0000256" key="25">
    <source>
        <dbReference type="ARBA" id="ARBA00047903"/>
    </source>
</evidence>
<evidence type="ECO:0000256" key="22">
    <source>
        <dbReference type="ARBA" id="ARBA00047742"/>
    </source>
</evidence>
<evidence type="ECO:0000256" key="5">
    <source>
        <dbReference type="ARBA" id="ARBA00012410"/>
    </source>
</evidence>
<keyword evidence="13" id="KW-0560">Oxidoreductase</keyword>
<keyword evidence="11" id="KW-0521">NADP</keyword>
<evidence type="ECO:0000256" key="9">
    <source>
        <dbReference type="ARBA" id="ARBA00022553"/>
    </source>
</evidence>
<evidence type="ECO:0000256" key="28">
    <source>
        <dbReference type="ARBA" id="ARBA00048387"/>
    </source>
</evidence>
<evidence type="ECO:0000259" key="35">
    <source>
        <dbReference type="SMART" id="SM00829"/>
    </source>
</evidence>
<evidence type="ECO:0000256" key="34">
    <source>
        <dbReference type="ARBA" id="ARBA00049368"/>
    </source>
</evidence>
<comment type="catalytic activity">
    <reaction evidence="28">
        <text>4-hydroxynonanal + NADP(+) = (E)-4-hydroxynon-2-enal + NADPH + H(+)</text>
        <dbReference type="Rhea" id="RHEA:64736"/>
        <dbReference type="ChEBI" id="CHEBI:15378"/>
        <dbReference type="ChEBI" id="CHEBI:57783"/>
        <dbReference type="ChEBI" id="CHEBI:58349"/>
        <dbReference type="ChEBI" id="CHEBI:58968"/>
        <dbReference type="ChEBI" id="CHEBI:156112"/>
    </reaction>
    <physiologicalReaction direction="right-to-left" evidence="28">
        <dbReference type="Rhea" id="RHEA:64738"/>
    </physiologicalReaction>
</comment>
<evidence type="ECO:0000256" key="17">
    <source>
        <dbReference type="ARBA" id="ARBA00032255"/>
    </source>
</evidence>
<keyword evidence="9" id="KW-0597">Phosphoprotein</keyword>
<dbReference type="EC" id="1.3.1.74" evidence="5"/>
<proteinExistence type="inferred from homology"/>
<evidence type="ECO:0000256" key="33">
    <source>
        <dbReference type="ARBA" id="ARBA00049179"/>
    </source>
</evidence>
<keyword evidence="12" id="KW-0007">Acetylation</keyword>
<evidence type="ECO:0000256" key="14">
    <source>
        <dbReference type="ARBA" id="ARBA00023098"/>
    </source>
</evidence>
<dbReference type="RefSeq" id="XP_006819176.1">
    <property type="nucleotide sequence ID" value="XM_006819113.1"/>
</dbReference>
<dbReference type="SUPFAM" id="SSF50129">
    <property type="entry name" value="GroES-like"/>
    <property type="match status" value="2"/>
</dbReference>
<evidence type="ECO:0000256" key="11">
    <source>
        <dbReference type="ARBA" id="ARBA00022857"/>
    </source>
</evidence>
<dbReference type="InterPro" id="IPR036291">
    <property type="entry name" value="NAD(P)-bd_dom_sf"/>
</dbReference>
<evidence type="ECO:0000256" key="26">
    <source>
        <dbReference type="ARBA" id="ARBA00048066"/>
    </source>
</evidence>
<gene>
    <name evidence="37" type="primary">LOC100375280</name>
</gene>
<dbReference type="Pfam" id="PF16884">
    <property type="entry name" value="ADH_N_2"/>
    <property type="match status" value="1"/>
</dbReference>
<evidence type="ECO:0000313" key="37">
    <source>
        <dbReference type="RefSeq" id="XP_006819176.1"/>
    </source>
</evidence>
<comment type="catalytic activity">
    <reaction evidence="20">
        <text>octanal + NADP(+) = (2E)-octenal + NADPH + H(+)</text>
        <dbReference type="Rhea" id="RHEA:50780"/>
        <dbReference type="ChEBI" id="CHEBI:15378"/>
        <dbReference type="ChEBI" id="CHEBI:17935"/>
        <dbReference type="ChEBI" id="CHEBI:57783"/>
        <dbReference type="ChEBI" id="CHEBI:58349"/>
        <dbReference type="ChEBI" id="CHEBI:61748"/>
    </reaction>
    <physiologicalReaction direction="right-to-left" evidence="20">
        <dbReference type="Rhea" id="RHEA:50782"/>
    </physiologicalReaction>
</comment>
<dbReference type="PANTHER" id="PTHR43205">
    <property type="entry name" value="PROSTAGLANDIN REDUCTASE"/>
    <property type="match status" value="1"/>
</dbReference>
<comment type="catalytic activity">
    <reaction evidence="32">
        <text>13,14-dihydro-15-oxo-prostaglandin E1 + NADP(+) = 15-oxoprostaglandin E1 + NADPH + H(+)</text>
        <dbReference type="Rhea" id="RHEA:50584"/>
        <dbReference type="ChEBI" id="CHEBI:15378"/>
        <dbReference type="ChEBI" id="CHEBI:57401"/>
        <dbReference type="ChEBI" id="CHEBI:57783"/>
        <dbReference type="ChEBI" id="CHEBI:58349"/>
        <dbReference type="ChEBI" id="CHEBI:133408"/>
    </reaction>
    <physiologicalReaction direction="right-to-left" evidence="32">
        <dbReference type="Rhea" id="RHEA:50586"/>
    </physiologicalReaction>
</comment>
<evidence type="ECO:0000313" key="36">
    <source>
        <dbReference type="Proteomes" id="UP000694865"/>
    </source>
</evidence>
<evidence type="ECO:0000256" key="8">
    <source>
        <dbReference type="ARBA" id="ARBA00022501"/>
    </source>
</evidence>
<dbReference type="InterPro" id="IPR014190">
    <property type="entry name" value="PTGR1"/>
</dbReference>
<evidence type="ECO:0000256" key="2">
    <source>
        <dbReference type="ARBA" id="ARBA00010460"/>
    </source>
</evidence>
<name>A0ABM0MGN5_SACKO</name>
<dbReference type="GeneID" id="100375280"/>
<protein>
    <recommendedName>
        <fullName evidence="6">Prostaglandin reductase 1</fullName>
        <ecNumber evidence="4">1.3.1.48</ecNumber>
        <ecNumber evidence="5">1.3.1.74</ecNumber>
    </recommendedName>
    <alternativeName>
        <fullName evidence="19">15-oxoprostaglandin 13-reductase</fullName>
    </alternativeName>
    <alternativeName>
        <fullName evidence="17">Dithiolethione-inducible gene 1 protein</fullName>
    </alternativeName>
    <alternativeName>
        <fullName evidence="16">Leukotriene B4 12-hydroxydehydrogenase</fullName>
    </alternativeName>
    <alternativeName>
        <fullName evidence="18">NAD(P)H-dependent alkenal/one oxidoreductase</fullName>
    </alternativeName>
</protein>
<comment type="catalytic activity">
    <reaction evidence="33">
        <text>an n-alkanal + NADP(+) = an alk-2-enal + NADPH + H(+)</text>
        <dbReference type="Rhea" id="RHEA:13737"/>
        <dbReference type="ChEBI" id="CHEBI:12834"/>
        <dbReference type="ChEBI" id="CHEBI:13757"/>
        <dbReference type="ChEBI" id="CHEBI:15378"/>
        <dbReference type="ChEBI" id="CHEBI:57783"/>
        <dbReference type="ChEBI" id="CHEBI:58349"/>
        <dbReference type="EC" id="1.3.1.74"/>
    </reaction>
    <physiologicalReaction direction="right-to-left" evidence="33">
        <dbReference type="Rhea" id="RHEA:13739"/>
    </physiologicalReaction>
</comment>
<keyword evidence="8" id="KW-0644">Prostaglandin metabolism</keyword>
<dbReference type="CDD" id="cd08294">
    <property type="entry name" value="leukotriene_B4_DH_like"/>
    <property type="match status" value="1"/>
</dbReference>
<evidence type="ECO:0000256" key="23">
    <source>
        <dbReference type="ARBA" id="ARBA00047871"/>
    </source>
</evidence>
<comment type="catalytic activity">
    <reaction evidence="24">
        <text>13,14-dihydro-15-oxo-prostaglandin F1alpha + NADP(+) = 15-oxoprostaglandin F1alpha + NADPH + H(+)</text>
        <dbReference type="Rhea" id="RHEA:50592"/>
        <dbReference type="ChEBI" id="CHEBI:15378"/>
        <dbReference type="ChEBI" id="CHEBI:57783"/>
        <dbReference type="ChEBI" id="CHEBI:58349"/>
        <dbReference type="ChEBI" id="CHEBI:79072"/>
        <dbReference type="ChEBI" id="CHEBI:133411"/>
    </reaction>
    <physiologicalReaction direction="right-to-left" evidence="24">
        <dbReference type="Rhea" id="RHEA:50594"/>
    </physiologicalReaction>
</comment>
<comment type="catalytic activity">
    <reaction evidence="23">
        <text>leukotriene B4 + NADP(+) = 12-oxo-leukotriene B4 + NADPH + H(+)</text>
        <dbReference type="Rhea" id="RHEA:50608"/>
        <dbReference type="ChEBI" id="CHEBI:15378"/>
        <dbReference type="ChEBI" id="CHEBI:57461"/>
        <dbReference type="ChEBI" id="CHEBI:57783"/>
        <dbReference type="ChEBI" id="CHEBI:58349"/>
        <dbReference type="ChEBI" id="CHEBI:133309"/>
    </reaction>
    <physiologicalReaction direction="left-to-right" evidence="23">
        <dbReference type="Rhea" id="RHEA:50609"/>
    </physiologicalReaction>
</comment>
<keyword evidence="36" id="KW-1185">Reference proteome</keyword>
<sequence>MSNIKRFVLAKQVEGIPQLTDFKILETKLPELKDGEILVKALYLSVDPYMRLFMSGVKEGVDTILGEQVARVVESKNPNYNVGDLLVCNTGWTTYSVPDKRHTGFVTELDGTFRKIDFPPDIPISYAIGLLGMPGLSAYFGLLDCCQPKEGETVYVNAAAGAVGITVGQIAKIKGCKVVGSAGSDEKVAFLKEVGFDEAFNYKTEQLDEALTRTAPNGIDCFFDNVGGLSSAVTYGHLNERARVVVFGVISQYNKSEQDKVPGAEITILMKRLSIKGFLFFDMVDKPDVLHKALIEMIGWIKEGRLKYKEAVIEGFENMPKAFKGIFSGDKFGKVVVKV</sequence>
<evidence type="ECO:0000256" key="13">
    <source>
        <dbReference type="ARBA" id="ARBA00023002"/>
    </source>
</evidence>
<comment type="catalytic activity">
    <reaction evidence="31">
        <text>(5S,12S)-dihydroxy-(6E,10E,12E,14Z)-eicosatetraenoate + NADP(+) = 12-oxo-(5S)-hydroxy-(6E,8E,10E,14Z)-eicosatetraenoate + NADPH + H(+)</text>
        <dbReference type="Rhea" id="RHEA:51212"/>
        <dbReference type="ChEBI" id="CHEBI:15378"/>
        <dbReference type="ChEBI" id="CHEBI:57783"/>
        <dbReference type="ChEBI" id="CHEBI:58349"/>
        <dbReference type="ChEBI" id="CHEBI:133974"/>
        <dbReference type="ChEBI" id="CHEBI:133975"/>
    </reaction>
    <physiologicalReaction direction="left-to-right" evidence="31">
        <dbReference type="Rhea" id="RHEA:51213"/>
    </physiologicalReaction>
</comment>
<keyword evidence="7" id="KW-0963">Cytoplasm</keyword>
<comment type="catalytic activity">
    <reaction evidence="30">
        <text>6-trans-leukotriene B4 + NADP(+) = 12-oxo-(5S)-hydroxy-(6E,8E,10E,14Z)-eicosatetraenoate + NADPH + H(+)</text>
        <dbReference type="Rhea" id="RHEA:51204"/>
        <dbReference type="ChEBI" id="CHEBI:15378"/>
        <dbReference type="ChEBI" id="CHEBI:57783"/>
        <dbReference type="ChEBI" id="CHEBI:58349"/>
        <dbReference type="ChEBI" id="CHEBI:90723"/>
        <dbReference type="ChEBI" id="CHEBI:133974"/>
    </reaction>
    <physiologicalReaction direction="left-to-right" evidence="30">
        <dbReference type="Rhea" id="RHEA:51205"/>
    </physiologicalReaction>
</comment>
<evidence type="ECO:0000256" key="7">
    <source>
        <dbReference type="ARBA" id="ARBA00022490"/>
    </source>
</evidence>
<dbReference type="InterPro" id="IPR013149">
    <property type="entry name" value="ADH-like_C"/>
</dbReference>
<feature type="domain" description="Enoyl reductase (ER)" evidence="35">
    <location>
        <begin position="17"/>
        <end position="337"/>
    </location>
</feature>
<dbReference type="SUPFAM" id="SSF51735">
    <property type="entry name" value="NAD(P)-binding Rossmann-fold domains"/>
    <property type="match status" value="1"/>
</dbReference>
<comment type="catalytic activity">
    <reaction evidence="25">
        <text>dodecanal + NADP(+) = (2E)-dodecenal + NADPH + H(+)</text>
        <dbReference type="Rhea" id="RHEA:50784"/>
        <dbReference type="ChEBI" id="CHEBI:15378"/>
        <dbReference type="ChEBI" id="CHEBI:27836"/>
        <dbReference type="ChEBI" id="CHEBI:57783"/>
        <dbReference type="ChEBI" id="CHEBI:58349"/>
        <dbReference type="ChEBI" id="CHEBI:133741"/>
    </reaction>
    <physiologicalReaction direction="right-to-left" evidence="25">
        <dbReference type="Rhea" id="RHEA:50786"/>
    </physiologicalReaction>
</comment>
<comment type="catalytic activity">
    <reaction evidence="26">
        <text>nonan-2-one + NADP(+) = (3E)-nonen-2-one + NADPH + H(+)</text>
        <dbReference type="Rhea" id="RHEA:50616"/>
        <dbReference type="ChEBI" id="CHEBI:15378"/>
        <dbReference type="ChEBI" id="CHEBI:57783"/>
        <dbReference type="ChEBI" id="CHEBI:58349"/>
        <dbReference type="ChEBI" id="CHEBI:77927"/>
        <dbReference type="ChEBI" id="CHEBI:133457"/>
    </reaction>
    <physiologicalReaction direction="right-to-left" evidence="26">
        <dbReference type="Rhea" id="RHEA:50618"/>
    </physiologicalReaction>
</comment>
<comment type="catalytic activity">
    <reaction evidence="34">
        <text>hexanal + NADP(+) = (E)-hex-2-enal + NADPH + H(+)</text>
        <dbReference type="Rhea" id="RHEA:50776"/>
        <dbReference type="ChEBI" id="CHEBI:15378"/>
        <dbReference type="ChEBI" id="CHEBI:28913"/>
        <dbReference type="ChEBI" id="CHEBI:57783"/>
        <dbReference type="ChEBI" id="CHEBI:58349"/>
        <dbReference type="ChEBI" id="CHEBI:88528"/>
    </reaction>
    <physiologicalReaction direction="right-to-left" evidence="34">
        <dbReference type="Rhea" id="RHEA:50778"/>
    </physiologicalReaction>
</comment>
<reference evidence="37" key="1">
    <citation type="submission" date="2025-08" db="UniProtKB">
        <authorList>
            <consortium name="RefSeq"/>
        </authorList>
    </citation>
    <scope>IDENTIFICATION</scope>
    <source>
        <tissue evidence="37">Testes</tissue>
    </source>
</reference>
<evidence type="ECO:0000256" key="21">
    <source>
        <dbReference type="ARBA" id="ARBA00047617"/>
    </source>
</evidence>
<comment type="subcellular location">
    <subcellularLocation>
        <location evidence="1">Cytoplasm</location>
    </subcellularLocation>
</comment>
<dbReference type="Gene3D" id="3.90.180.10">
    <property type="entry name" value="Medium-chain alcohol dehydrogenases, catalytic domain"/>
    <property type="match status" value="1"/>
</dbReference>
<dbReference type="EC" id="1.3.1.48" evidence="4"/>
<dbReference type="InterPro" id="IPR045010">
    <property type="entry name" value="MDR_fam"/>
</dbReference>
<keyword evidence="15" id="KW-0379">Hydroxylation</keyword>